<dbReference type="Proteomes" id="UP000066376">
    <property type="component" value="Chromosome"/>
</dbReference>
<evidence type="ECO:0000256" key="6">
    <source>
        <dbReference type="HAMAP-Rule" id="MF_00222"/>
    </source>
</evidence>
<dbReference type="NCBIfam" id="TIGR00507">
    <property type="entry name" value="aroE"/>
    <property type="match status" value="1"/>
</dbReference>
<reference evidence="12" key="4">
    <citation type="submission" date="2016-10" db="EMBL/GenBank/DDBJ databases">
        <authorList>
            <person name="de Groot N.N."/>
        </authorList>
    </citation>
    <scope>NUCLEOTIDE SEQUENCE [LARGE SCALE GENOMIC DNA]</scope>
    <source>
        <strain evidence="12">DSM 16632</strain>
    </source>
</reference>
<comment type="similarity">
    <text evidence="6">Belongs to the shikimate dehydrogenase family.</text>
</comment>
<keyword evidence="13" id="KW-1185">Reference proteome</keyword>
<feature type="binding site" evidence="6">
    <location>
        <position position="91"/>
    </location>
    <ligand>
        <name>shikimate</name>
        <dbReference type="ChEBI" id="CHEBI:36208"/>
    </ligand>
</feature>
<feature type="binding site" evidence="6">
    <location>
        <position position="66"/>
    </location>
    <ligand>
        <name>shikimate</name>
        <dbReference type="ChEBI" id="CHEBI:36208"/>
    </ligand>
</feature>
<dbReference type="Gene3D" id="3.40.50.10860">
    <property type="entry name" value="Leucine Dehydrogenase, chain A, domain 1"/>
    <property type="match status" value="1"/>
</dbReference>
<feature type="binding site" evidence="6">
    <location>
        <begin position="19"/>
        <end position="21"/>
    </location>
    <ligand>
        <name>shikimate</name>
        <dbReference type="ChEBI" id="CHEBI:36208"/>
    </ligand>
</feature>
<dbReference type="GO" id="GO:0008652">
    <property type="term" value="P:amino acid biosynthetic process"/>
    <property type="evidence" value="ECO:0007669"/>
    <property type="project" value="UniProtKB-KW"/>
</dbReference>
<dbReference type="InterPro" id="IPR046346">
    <property type="entry name" value="Aminoacid_DH-like_N_sf"/>
</dbReference>
<reference evidence="13" key="2">
    <citation type="submission" date="2016-02" db="EMBL/GenBank/DDBJ databases">
        <title>The draft genome sequence of the rumen methanogen Methanobrevibacter olleyae YLM1.</title>
        <authorList>
            <consortium name="New Zealand Agricultural Greenhouse Gas Research Centre/Pastoral Greenhouse Gas Research Consortium"/>
            <person name="Kelly W.J."/>
            <person name="Li D."/>
            <person name="Lambie S.C."/>
            <person name="Attwood G.T."/>
            <person name="Altermann E."/>
            <person name="Leahy S.C."/>
        </authorList>
    </citation>
    <scope>NUCLEOTIDE SEQUENCE [LARGE SCALE GENOMIC DNA]</scope>
    <source>
        <strain evidence="13">YLM1</strain>
    </source>
</reference>
<dbReference type="InterPro" id="IPR011342">
    <property type="entry name" value="Shikimate_DH"/>
</dbReference>
<feature type="binding site" evidence="6">
    <location>
        <position position="259"/>
    </location>
    <ligand>
        <name>NADP(+)</name>
        <dbReference type="ChEBI" id="CHEBI:58349"/>
    </ligand>
</feature>
<dbReference type="EC" id="1.1.1.25" evidence="1 6"/>
<dbReference type="SUPFAM" id="SSF53223">
    <property type="entry name" value="Aminoacid dehydrogenase-like, N-terminal domain"/>
    <property type="match status" value="1"/>
</dbReference>
<keyword evidence="4 6" id="KW-0560">Oxidoreductase</keyword>
<feature type="binding site" evidence="6">
    <location>
        <position position="238"/>
    </location>
    <ligand>
        <name>shikimate</name>
        <dbReference type="ChEBI" id="CHEBI:36208"/>
    </ligand>
</feature>
<comment type="subunit">
    <text evidence="6">Homodimer.</text>
</comment>
<dbReference type="PATRIC" id="fig|294671.3.peg.683"/>
<organism evidence="11 13">
    <name type="scientific">Methanobrevibacter olleyae</name>
    <dbReference type="NCBI Taxonomy" id="294671"/>
    <lineage>
        <taxon>Archaea</taxon>
        <taxon>Methanobacteriati</taxon>
        <taxon>Methanobacteriota</taxon>
        <taxon>Methanomada group</taxon>
        <taxon>Methanobacteria</taxon>
        <taxon>Methanobacteriales</taxon>
        <taxon>Methanobacteriaceae</taxon>
        <taxon>Methanobrevibacter</taxon>
    </lineage>
</organism>
<comment type="catalytic activity">
    <reaction evidence="6">
        <text>shikimate + NADP(+) = 3-dehydroshikimate + NADPH + H(+)</text>
        <dbReference type="Rhea" id="RHEA:17737"/>
        <dbReference type="ChEBI" id="CHEBI:15378"/>
        <dbReference type="ChEBI" id="CHEBI:16630"/>
        <dbReference type="ChEBI" id="CHEBI:36208"/>
        <dbReference type="ChEBI" id="CHEBI:57783"/>
        <dbReference type="ChEBI" id="CHEBI:58349"/>
        <dbReference type="EC" id="1.1.1.25"/>
    </reaction>
</comment>
<dbReference type="InterPro" id="IPR006151">
    <property type="entry name" value="Shikm_DH/Glu-tRNA_Rdtase"/>
</dbReference>
<dbReference type="PANTHER" id="PTHR21089:SF1">
    <property type="entry name" value="BIFUNCTIONAL 3-DEHYDROQUINATE DEHYDRATASE_SHIKIMATE DEHYDROGENASE, CHLOROPLASTIC"/>
    <property type="match status" value="1"/>
</dbReference>
<dbReference type="GO" id="GO:0019632">
    <property type="term" value="P:shikimate metabolic process"/>
    <property type="evidence" value="ECO:0007669"/>
    <property type="project" value="InterPro"/>
</dbReference>
<evidence type="ECO:0000256" key="2">
    <source>
        <dbReference type="ARBA" id="ARBA00022605"/>
    </source>
</evidence>
<comment type="caution">
    <text evidence="6">Lacks conserved residue(s) required for the propagation of feature annotation.</text>
</comment>
<evidence type="ECO:0000313" key="11">
    <source>
        <dbReference type="EMBL" id="AMK15214.1"/>
    </source>
</evidence>
<dbReference type="Proteomes" id="UP000183442">
    <property type="component" value="Unassembled WGS sequence"/>
</dbReference>
<proteinExistence type="inferred from homology"/>
<comment type="function">
    <text evidence="6">Involved in the biosynthesis of the chorismate, which leads to the biosynthesis of aromatic amino acids. Catalyzes the reversible NADPH linked reduction of 3-dehydroshikimate (DHSA) to yield shikimate (SA).</text>
</comment>
<keyword evidence="5 6" id="KW-0057">Aromatic amino acid biosynthesis</keyword>
<evidence type="ECO:0000256" key="7">
    <source>
        <dbReference type="SAM" id="Coils"/>
    </source>
</evidence>
<dbReference type="GO" id="GO:0009423">
    <property type="term" value="P:chorismate biosynthetic process"/>
    <property type="evidence" value="ECO:0007669"/>
    <property type="project" value="UniProtKB-UniRule"/>
</dbReference>
<evidence type="ECO:0000313" key="14">
    <source>
        <dbReference type="Proteomes" id="UP000183442"/>
    </source>
</evidence>
<reference evidence="14" key="3">
    <citation type="submission" date="2016-10" db="EMBL/GenBank/DDBJ databases">
        <authorList>
            <person name="Varghese N."/>
        </authorList>
    </citation>
    <scope>NUCLEOTIDE SEQUENCE [LARGE SCALE GENOMIC DNA]</scope>
    <source>
        <strain evidence="14">DSM 16632</strain>
    </source>
</reference>
<reference evidence="11 13" key="1">
    <citation type="journal article" date="2016" name="Genome Announc.">
        <title>Draft Genome Sequence of the Rumen Methanogen Methanobrevibacter olleyae YLM1.</title>
        <authorList>
            <person name="Kelly W.J."/>
            <person name="Li D."/>
            <person name="Lambie S.C."/>
            <person name="Cox F."/>
            <person name="Attwood G.T."/>
            <person name="Altermann E."/>
            <person name="Leahy S.C."/>
        </authorList>
    </citation>
    <scope>NUCLEOTIDE SEQUENCE [LARGE SCALE GENOMIC DNA]</scope>
    <source>
        <strain evidence="11 13">YLM1</strain>
    </source>
</reference>
<evidence type="ECO:0000256" key="1">
    <source>
        <dbReference type="ARBA" id="ARBA00012962"/>
    </source>
</evidence>
<feature type="active site" description="Proton acceptor" evidence="6">
    <location>
        <position position="70"/>
    </location>
</feature>
<feature type="binding site" evidence="6">
    <location>
        <position position="266"/>
    </location>
    <ligand>
        <name>shikimate</name>
        <dbReference type="ChEBI" id="CHEBI:36208"/>
    </ligand>
</feature>
<dbReference type="GO" id="GO:0004764">
    <property type="term" value="F:shikimate 3-dehydrogenase (NADP+) activity"/>
    <property type="evidence" value="ECO:0007669"/>
    <property type="project" value="UniProtKB-UniRule"/>
</dbReference>
<feature type="domain" description="SDH C-terminal" evidence="10">
    <location>
        <begin position="259"/>
        <end position="289"/>
    </location>
</feature>
<dbReference type="GO" id="GO:0009073">
    <property type="term" value="P:aromatic amino acid family biosynthetic process"/>
    <property type="evidence" value="ECO:0007669"/>
    <property type="project" value="UniProtKB-KW"/>
</dbReference>
<dbReference type="STRING" id="294671.YLM1_0657"/>
<evidence type="ECO:0000256" key="4">
    <source>
        <dbReference type="ARBA" id="ARBA00023002"/>
    </source>
</evidence>
<dbReference type="InterPro" id="IPR036291">
    <property type="entry name" value="NAD(P)-bd_dom_sf"/>
</dbReference>
<dbReference type="GeneID" id="28488953"/>
<dbReference type="Pfam" id="PF18317">
    <property type="entry name" value="SDH_C"/>
    <property type="match status" value="1"/>
</dbReference>
<dbReference type="OrthoDB" id="8744at2157"/>
<dbReference type="Pfam" id="PF08501">
    <property type="entry name" value="Shikimate_dh_N"/>
    <property type="match status" value="1"/>
</dbReference>
<gene>
    <name evidence="6" type="primary">aroE</name>
    <name evidence="12" type="ORF">SAMN02910297_01775</name>
    <name evidence="11" type="ORF">YLM1_0657</name>
</gene>
<dbReference type="KEGG" id="mol:YLM1_0657"/>
<evidence type="ECO:0000313" key="13">
    <source>
        <dbReference type="Proteomes" id="UP000066376"/>
    </source>
</evidence>
<feature type="binding site" evidence="6">
    <location>
        <position position="113"/>
    </location>
    <ligand>
        <name>shikimate</name>
        <dbReference type="ChEBI" id="CHEBI:36208"/>
    </ligand>
</feature>
<dbReference type="RefSeq" id="WP_067146264.1">
    <property type="nucleotide sequence ID" value="NZ_CP014265.1"/>
</dbReference>
<dbReference type="InterPro" id="IPR013708">
    <property type="entry name" value="Shikimate_DH-bd_N"/>
</dbReference>
<sequence length="294" mass="31832">MVDGKTEILGVMGDPIKHTFSPAMQNAGLESLNLNYIYLPFHVKPNGLSQAIEGAKALGIKGLNITIPHKTDVIGLLDEIDSLASMIGAVNTIQFIYEDGDGGNVLTKGYNTDGYGCLRAIEEETSVKNKKVTIAGAGGASKAIAFQIANSEINELSILNRNFNKAESLVDDLKTNLAKLDIDINVDAYEIDCLKRELSDSDVFIDTTPIGMYPNVDDKAIASANLLHEDLVVNDIVYTPMETSLIKEARKANAIVVPGYKMLLYQGISSFEIWLSHEAPIEEMEKALLGALGI</sequence>
<dbReference type="HAMAP" id="MF_00222">
    <property type="entry name" value="Shikimate_DH_AroE"/>
    <property type="match status" value="1"/>
</dbReference>
<name>A0A126QZG7_METOL</name>
<evidence type="ECO:0000313" key="12">
    <source>
        <dbReference type="EMBL" id="SFL79547.1"/>
    </source>
</evidence>
<dbReference type="NCBIfam" id="NF001319">
    <property type="entry name" value="PRK00258.3-3"/>
    <property type="match status" value="1"/>
</dbReference>
<feature type="coiled-coil region" evidence="7">
    <location>
        <begin position="156"/>
        <end position="183"/>
    </location>
</feature>
<keyword evidence="3 6" id="KW-0521">NADP</keyword>
<dbReference type="CDD" id="cd01065">
    <property type="entry name" value="NAD_bind_Shikimate_DH"/>
    <property type="match status" value="1"/>
</dbReference>
<dbReference type="InterPro" id="IPR022893">
    <property type="entry name" value="Shikimate_DH_fam"/>
</dbReference>
<dbReference type="EMBL" id="CP014265">
    <property type="protein sequence ID" value="AMK15214.1"/>
    <property type="molecule type" value="Genomic_DNA"/>
</dbReference>
<feature type="domain" description="Shikimate dehydrogenase substrate binding N-terminal" evidence="9">
    <location>
        <begin position="11"/>
        <end position="93"/>
    </location>
</feature>
<dbReference type="Pfam" id="PF01488">
    <property type="entry name" value="Shikimate_DH"/>
    <property type="match status" value="1"/>
</dbReference>
<protein>
    <recommendedName>
        <fullName evidence="1 6">Shikimate dehydrogenase (NADP(+))</fullName>
        <shortName evidence="6">SDH</shortName>
        <ecNumber evidence="1 6">1.1.1.25</ecNumber>
    </recommendedName>
</protein>
<dbReference type="InterPro" id="IPR041121">
    <property type="entry name" value="SDH_C"/>
</dbReference>
<evidence type="ECO:0000256" key="3">
    <source>
        <dbReference type="ARBA" id="ARBA00022857"/>
    </source>
</evidence>
<evidence type="ECO:0000259" key="8">
    <source>
        <dbReference type="Pfam" id="PF01488"/>
    </source>
</evidence>
<feature type="binding site" evidence="6">
    <location>
        <position position="236"/>
    </location>
    <ligand>
        <name>NADP(+)</name>
        <dbReference type="ChEBI" id="CHEBI:58349"/>
    </ligand>
</feature>
<evidence type="ECO:0000256" key="5">
    <source>
        <dbReference type="ARBA" id="ARBA00023141"/>
    </source>
</evidence>
<dbReference type="Gene3D" id="3.40.50.720">
    <property type="entry name" value="NAD(P)-binding Rossmann-like Domain"/>
    <property type="match status" value="1"/>
</dbReference>
<dbReference type="SUPFAM" id="SSF51735">
    <property type="entry name" value="NAD(P)-binding Rossmann-fold domains"/>
    <property type="match status" value="1"/>
</dbReference>
<dbReference type="AlphaFoldDB" id="A0A126QZG7"/>
<keyword evidence="2 6" id="KW-0028">Amino-acid biosynthesis</keyword>
<dbReference type="PANTHER" id="PTHR21089">
    <property type="entry name" value="SHIKIMATE DEHYDROGENASE"/>
    <property type="match status" value="1"/>
</dbReference>
<comment type="pathway">
    <text evidence="6">Metabolic intermediate biosynthesis; chorismate biosynthesis; chorismate from D-erythrose 4-phosphate and phosphoenolpyruvate: step 4/7.</text>
</comment>
<keyword evidence="7" id="KW-0175">Coiled coil</keyword>
<dbReference type="EMBL" id="FOTL01000040">
    <property type="protein sequence ID" value="SFL79547.1"/>
    <property type="molecule type" value="Genomic_DNA"/>
</dbReference>
<feature type="domain" description="Quinate/shikimate 5-dehydrogenase/glutamyl-tRNA reductase" evidence="8">
    <location>
        <begin position="125"/>
        <end position="207"/>
    </location>
</feature>
<evidence type="ECO:0000259" key="9">
    <source>
        <dbReference type="Pfam" id="PF08501"/>
    </source>
</evidence>
<dbReference type="UniPathway" id="UPA00053">
    <property type="reaction ID" value="UER00087"/>
</dbReference>
<evidence type="ECO:0000259" key="10">
    <source>
        <dbReference type="Pfam" id="PF18317"/>
    </source>
</evidence>
<accession>A0A126QZG7</accession>
<feature type="binding site" evidence="6">
    <location>
        <begin position="136"/>
        <end position="140"/>
    </location>
    <ligand>
        <name>NADP(+)</name>
        <dbReference type="ChEBI" id="CHEBI:58349"/>
    </ligand>
</feature>
<dbReference type="GO" id="GO:0050661">
    <property type="term" value="F:NADP binding"/>
    <property type="evidence" value="ECO:0007669"/>
    <property type="project" value="InterPro"/>
</dbReference>